<keyword evidence="2" id="KW-1185">Reference proteome</keyword>
<reference evidence="1 2" key="1">
    <citation type="submission" date="2023-12" db="EMBL/GenBank/DDBJ databases">
        <title>Baltic Sea Cyanobacteria.</title>
        <authorList>
            <person name="Delbaje E."/>
            <person name="Fewer D.P."/>
            <person name="Shishido T.K."/>
        </authorList>
    </citation>
    <scope>NUCLEOTIDE SEQUENCE [LARGE SCALE GENOMIC DNA]</scope>
    <source>
        <strain evidence="1 2">CCNP 1315</strain>
    </source>
</reference>
<comment type="caution">
    <text evidence="1">The sequence shown here is derived from an EMBL/GenBank/DDBJ whole genome shotgun (WGS) entry which is preliminary data.</text>
</comment>
<accession>A0ABU5U6Q4</accession>
<dbReference type="RefSeq" id="WP_323274536.1">
    <property type="nucleotide sequence ID" value="NZ_JAYGHT010000195.1"/>
</dbReference>
<evidence type="ECO:0000313" key="1">
    <source>
        <dbReference type="EMBL" id="MEA5522864.1"/>
    </source>
</evidence>
<name>A0ABU5U6Q4_9CYAN</name>
<protein>
    <submittedName>
        <fullName evidence="1">Uncharacterized protein</fullName>
    </submittedName>
</protein>
<sequence>MKPEIDVIFQWVGFGSGQYRGWNSFCRVRIFKTQDRTIVLMSDLDRDKETGTSISNSVENVMTLIRQMYQLAGPIIWIEHYPRHNAIAKLKQEVGKERAKRKIKRDFLYQETFSHVTCNWDGEYYHTPNWNYLHDHPVLDMIETNMNGCDRLPLVVAQVVINRQVINR</sequence>
<dbReference type="EMBL" id="JAYGHT010000195">
    <property type="protein sequence ID" value="MEA5522864.1"/>
    <property type="molecule type" value="Genomic_DNA"/>
</dbReference>
<evidence type="ECO:0000313" key="2">
    <source>
        <dbReference type="Proteomes" id="UP001301728"/>
    </source>
</evidence>
<dbReference type="Proteomes" id="UP001301728">
    <property type="component" value="Unassembled WGS sequence"/>
</dbReference>
<organism evidence="1 2">
    <name type="scientific">Limnoraphis robusta CCNP1315</name>
    <dbReference type="NCBI Taxonomy" id="3110306"/>
    <lineage>
        <taxon>Bacteria</taxon>
        <taxon>Bacillati</taxon>
        <taxon>Cyanobacteriota</taxon>
        <taxon>Cyanophyceae</taxon>
        <taxon>Oscillatoriophycideae</taxon>
        <taxon>Oscillatoriales</taxon>
        <taxon>Sirenicapillariaceae</taxon>
        <taxon>Limnoraphis</taxon>
    </lineage>
</organism>
<gene>
    <name evidence="1" type="ORF">VB854_28435</name>
</gene>
<proteinExistence type="predicted"/>